<proteinExistence type="predicted"/>
<feature type="chain" id="PRO_5012839124" description="MYXO-CTERM domain-containing protein" evidence="3">
    <location>
        <begin position="29"/>
        <end position="123"/>
    </location>
</feature>
<keyword evidence="2" id="KW-0812">Transmembrane</keyword>
<evidence type="ECO:0000256" key="2">
    <source>
        <dbReference type="SAM" id="Phobius"/>
    </source>
</evidence>
<evidence type="ECO:0008006" key="6">
    <source>
        <dbReference type="Google" id="ProtNLM"/>
    </source>
</evidence>
<keyword evidence="5" id="KW-1185">Reference proteome</keyword>
<dbReference type="Proteomes" id="UP000183997">
    <property type="component" value="Unassembled WGS sequence"/>
</dbReference>
<sequence length="123" mass="12896">MRSKWYGLFGIFMALWFFAGPLAGSALATENDAAPAGHDMSTMNQSDQASGHDMNNMDGMDMEGTSQEGSEGHDASNGEGHDGAAQDSNTPPNWPVIYGFGAFNLLVILAAALLKGKSVKGVN</sequence>
<dbReference type="STRING" id="1121421.SAMN02745123_03900"/>
<feature type="region of interest" description="Disordered" evidence="1">
    <location>
        <begin position="33"/>
        <end position="90"/>
    </location>
</feature>
<keyword evidence="2" id="KW-1133">Transmembrane helix</keyword>
<evidence type="ECO:0000313" key="5">
    <source>
        <dbReference type="Proteomes" id="UP000183997"/>
    </source>
</evidence>
<name>A0A1M6X4Z3_9FIRM</name>
<protein>
    <recommendedName>
        <fullName evidence="6">MYXO-CTERM domain-containing protein</fullName>
    </recommendedName>
</protein>
<feature type="signal peptide" evidence="3">
    <location>
        <begin position="1"/>
        <end position="28"/>
    </location>
</feature>
<evidence type="ECO:0000256" key="1">
    <source>
        <dbReference type="SAM" id="MobiDB-lite"/>
    </source>
</evidence>
<keyword evidence="3" id="KW-0732">Signal</keyword>
<reference evidence="5" key="1">
    <citation type="submission" date="2016-11" db="EMBL/GenBank/DDBJ databases">
        <authorList>
            <person name="Varghese N."/>
            <person name="Submissions S."/>
        </authorList>
    </citation>
    <scope>NUCLEOTIDE SEQUENCE [LARGE SCALE GENOMIC DNA]</scope>
    <source>
        <strain evidence="5">DSM 10349</strain>
    </source>
</reference>
<gene>
    <name evidence="4" type="ORF">SAMN02745123_03900</name>
</gene>
<organism evidence="4 5">
    <name type="scientific">Desulforamulus aeronauticus DSM 10349</name>
    <dbReference type="NCBI Taxonomy" id="1121421"/>
    <lineage>
        <taxon>Bacteria</taxon>
        <taxon>Bacillati</taxon>
        <taxon>Bacillota</taxon>
        <taxon>Clostridia</taxon>
        <taxon>Eubacteriales</taxon>
        <taxon>Peptococcaceae</taxon>
        <taxon>Desulforamulus</taxon>
    </lineage>
</organism>
<evidence type="ECO:0000256" key="3">
    <source>
        <dbReference type="SAM" id="SignalP"/>
    </source>
</evidence>
<feature type="transmembrane region" description="Helical" evidence="2">
    <location>
        <begin position="96"/>
        <end position="114"/>
    </location>
</feature>
<keyword evidence="2" id="KW-0472">Membrane</keyword>
<accession>A0A1M6X4Z3</accession>
<evidence type="ECO:0000313" key="4">
    <source>
        <dbReference type="EMBL" id="SHL01008.1"/>
    </source>
</evidence>
<dbReference type="EMBL" id="FRAR01000039">
    <property type="protein sequence ID" value="SHL01008.1"/>
    <property type="molecule type" value="Genomic_DNA"/>
</dbReference>
<feature type="compositionally biased region" description="Basic and acidic residues" evidence="1">
    <location>
        <begin position="70"/>
        <end position="84"/>
    </location>
</feature>
<dbReference type="AlphaFoldDB" id="A0A1M6X4Z3"/>
<dbReference type="RefSeq" id="WP_238456881.1">
    <property type="nucleotide sequence ID" value="NZ_FRAR01000039.1"/>
</dbReference>